<gene>
    <name evidence="2" type="ORF">PIB30_035697</name>
</gene>
<name>A0ABU6WB81_9FABA</name>
<proteinExistence type="predicted"/>
<dbReference type="EMBL" id="JASCZI010181414">
    <property type="protein sequence ID" value="MED6183181.1"/>
    <property type="molecule type" value="Genomic_DNA"/>
</dbReference>
<reference evidence="2 3" key="1">
    <citation type="journal article" date="2023" name="Plants (Basel)">
        <title>Bridging the Gap: Combining Genomics and Transcriptomics Approaches to Understand Stylosanthes scabra, an Orphan Legume from the Brazilian Caatinga.</title>
        <authorList>
            <person name="Ferreira-Neto J.R.C."/>
            <person name="da Silva M.D."/>
            <person name="Binneck E."/>
            <person name="de Melo N.F."/>
            <person name="da Silva R.H."/>
            <person name="de Melo A.L.T.M."/>
            <person name="Pandolfi V."/>
            <person name="Bustamante F.O."/>
            <person name="Brasileiro-Vidal A.C."/>
            <person name="Benko-Iseppon A.M."/>
        </authorList>
    </citation>
    <scope>NUCLEOTIDE SEQUENCE [LARGE SCALE GENOMIC DNA]</scope>
    <source>
        <tissue evidence="2">Leaves</tissue>
    </source>
</reference>
<feature type="compositionally biased region" description="Basic and acidic residues" evidence="1">
    <location>
        <begin position="226"/>
        <end position="236"/>
    </location>
</feature>
<evidence type="ECO:0000256" key="1">
    <source>
        <dbReference type="SAM" id="MobiDB-lite"/>
    </source>
</evidence>
<sequence length="334" mass="37786">MRHGDRTGFLSWEWFMVLDRFNPLKWIGLATDQVSVLSDLCHYQTGCQRNMAALDEPKSTTFDSGEPYLGLILSNRRMGSGVIYYEYKKRKKFEDYDMNVDAELGIFKIRRYHFDNESFVHPLHSVRFDPDRPYEIPIEAPMADKILSASKDEKSSTEIPRSSRRPSPHYSPRTMPVAQRESSTSSVKGTRSFRRGTASSSVRKPRSWELIPPSEGWMCDADDEKEIGGMDPSEKEESSEEDPDMEEEDLEEAGNPEDRVPATPSLPMDIDAEEDFQRYIEELGRAPEPSPLCSSQTSVPDGPVEAADRQSVSRDGSSYNLSGVWQSQSSSPSS</sequence>
<feature type="compositionally biased region" description="Acidic residues" evidence="1">
    <location>
        <begin position="237"/>
        <end position="255"/>
    </location>
</feature>
<feature type="region of interest" description="Disordered" evidence="1">
    <location>
        <begin position="144"/>
        <end position="334"/>
    </location>
</feature>
<feature type="compositionally biased region" description="Basic and acidic residues" evidence="1">
    <location>
        <begin position="275"/>
        <end position="285"/>
    </location>
</feature>
<organism evidence="2 3">
    <name type="scientific">Stylosanthes scabra</name>
    <dbReference type="NCBI Taxonomy" id="79078"/>
    <lineage>
        <taxon>Eukaryota</taxon>
        <taxon>Viridiplantae</taxon>
        <taxon>Streptophyta</taxon>
        <taxon>Embryophyta</taxon>
        <taxon>Tracheophyta</taxon>
        <taxon>Spermatophyta</taxon>
        <taxon>Magnoliopsida</taxon>
        <taxon>eudicotyledons</taxon>
        <taxon>Gunneridae</taxon>
        <taxon>Pentapetalae</taxon>
        <taxon>rosids</taxon>
        <taxon>fabids</taxon>
        <taxon>Fabales</taxon>
        <taxon>Fabaceae</taxon>
        <taxon>Papilionoideae</taxon>
        <taxon>50 kb inversion clade</taxon>
        <taxon>dalbergioids sensu lato</taxon>
        <taxon>Dalbergieae</taxon>
        <taxon>Pterocarpus clade</taxon>
        <taxon>Stylosanthes</taxon>
    </lineage>
</organism>
<comment type="caution">
    <text evidence="2">The sequence shown here is derived from an EMBL/GenBank/DDBJ whole genome shotgun (WGS) entry which is preliminary data.</text>
</comment>
<feature type="compositionally biased region" description="Polar residues" evidence="1">
    <location>
        <begin position="313"/>
        <end position="325"/>
    </location>
</feature>
<feature type="compositionally biased region" description="Polar residues" evidence="1">
    <location>
        <begin position="180"/>
        <end position="189"/>
    </location>
</feature>
<evidence type="ECO:0000313" key="3">
    <source>
        <dbReference type="Proteomes" id="UP001341840"/>
    </source>
</evidence>
<dbReference type="Proteomes" id="UP001341840">
    <property type="component" value="Unassembled WGS sequence"/>
</dbReference>
<evidence type="ECO:0000313" key="2">
    <source>
        <dbReference type="EMBL" id="MED6183181.1"/>
    </source>
</evidence>
<protein>
    <submittedName>
        <fullName evidence="2">Uncharacterized protein</fullName>
    </submittedName>
</protein>
<accession>A0ABU6WB81</accession>
<keyword evidence="3" id="KW-1185">Reference proteome</keyword>